<dbReference type="Pfam" id="PF09418">
    <property type="entry name" value="DUF2009"/>
    <property type="match status" value="1"/>
</dbReference>
<dbReference type="PANTHER" id="PTHR31560">
    <property type="entry name" value="UPF0652 PROTEIN C16A11.03C-RELATED"/>
    <property type="match status" value="1"/>
</dbReference>
<dbReference type="Proteomes" id="UP000570595">
    <property type="component" value="Unassembled WGS sequence"/>
</dbReference>
<evidence type="ECO:0000313" key="4">
    <source>
        <dbReference type="Proteomes" id="UP000570595"/>
    </source>
</evidence>
<reference evidence="3 4" key="1">
    <citation type="submission" date="2020-04" db="EMBL/GenBank/DDBJ databases">
        <title>Perkinsus olseni comparative genomics.</title>
        <authorList>
            <person name="Bogema D.R."/>
        </authorList>
    </citation>
    <scope>NUCLEOTIDE SEQUENCE [LARGE SCALE GENOMIC DNA]</scope>
    <source>
        <strain evidence="3">ATCC PRA-179</strain>
    </source>
</reference>
<dbReference type="InterPro" id="IPR018553">
    <property type="entry name" value="E2_Ub-conjug_enz"/>
</dbReference>
<feature type="domain" description="Non-canonical E2 ubiquitin-conjugating enzyme C-terminal" evidence="2">
    <location>
        <begin position="174"/>
        <end position="621"/>
    </location>
</feature>
<feature type="region of interest" description="Disordered" evidence="1">
    <location>
        <begin position="1"/>
        <end position="24"/>
    </location>
</feature>
<proteinExistence type="predicted"/>
<accession>A0A7J6LVP5</accession>
<protein>
    <recommendedName>
        <fullName evidence="2">Non-canonical E2 ubiquitin-conjugating enzyme C-terminal domain-containing protein</fullName>
    </recommendedName>
</protein>
<gene>
    <name evidence="3" type="ORF">FOZ61_001983</name>
</gene>
<dbReference type="PANTHER" id="PTHR31560:SF0">
    <property type="entry name" value="UPF0652 PROTEIN C22H10.08"/>
    <property type="match status" value="1"/>
</dbReference>
<dbReference type="InterPro" id="IPR057668">
    <property type="entry name" value="E2_Ub-conjug_enz_C"/>
</dbReference>
<evidence type="ECO:0000313" key="3">
    <source>
        <dbReference type="EMBL" id="KAF4663050.1"/>
    </source>
</evidence>
<organism evidence="3 4">
    <name type="scientific">Perkinsus olseni</name>
    <name type="common">Perkinsus atlanticus</name>
    <dbReference type="NCBI Taxonomy" id="32597"/>
    <lineage>
        <taxon>Eukaryota</taxon>
        <taxon>Sar</taxon>
        <taxon>Alveolata</taxon>
        <taxon>Perkinsozoa</taxon>
        <taxon>Perkinsea</taxon>
        <taxon>Perkinsida</taxon>
        <taxon>Perkinsidae</taxon>
        <taxon>Perkinsus</taxon>
    </lineage>
</organism>
<dbReference type="OrthoDB" id="406045at2759"/>
<dbReference type="AlphaFoldDB" id="A0A7J6LVP5"/>
<evidence type="ECO:0000256" key="1">
    <source>
        <dbReference type="SAM" id="MobiDB-lite"/>
    </source>
</evidence>
<name>A0A7J6LVP5_PEROL</name>
<comment type="caution">
    <text evidence="3">The sequence shown here is derived from an EMBL/GenBank/DDBJ whole genome shotgun (WGS) entry which is preliminary data.</text>
</comment>
<sequence length="625" mass="70966">MTVPSAAAAMTAPETHFYGEEEGDPTKRLNAVLDGHEYESQSEAPSEAEVPLEVLPQRLGALDEAELRQLLLKLPRRKEITAACQSRIDVNSEAMSTEAECVDDQYRDRVLQKAEADWDLGEPTDTNALAYLAIHRTVVPTARAGLDLLRSASSSHLLPSAPQHTAQGSYAELSRYVPVRLSHDDRKLLNLLERALNVSEYTDRVDVYTLRQEKDNLIIDQLDEACSILSGMSVASHQRPPADFDHWYQRVFEVGRRYKMLNPERFRDNYGKLMYMLMDANKVRDRLQFELIKPIKTVRSEYGALGQPLEDLLLDSRLPLAVHPAHNKEEAEVRTAARDDIAARHGDKLKPEDLNDILDSLEEFEEFREHCSQPATRMKEYLQHYFSPIDETCGADGIQSRHCSLRLRYGEGGARLSHDHRRQYQYVLQSLTLWDEVLKNLIQLWHMVENDTIVKPAGGYRLADTGQGLNRIQQAPSVYRAMNQILHSVQQKLGGWTGSSVVHMGDHNVPNALIFLDKYCQIPRILSPVCHCLDRLEAEYQARPSIRNYVDSTFGGVDEAKRIILQDFFKHGFDGSGADNFFDAGSCIDGRLTSAWNWCSQIEKKVYFPLFLLTGFTGFDGEEGW</sequence>
<evidence type="ECO:0000259" key="2">
    <source>
        <dbReference type="Pfam" id="PF09418"/>
    </source>
</evidence>
<dbReference type="EMBL" id="JABAHT010000152">
    <property type="protein sequence ID" value="KAF4663050.1"/>
    <property type="molecule type" value="Genomic_DNA"/>
</dbReference>